<evidence type="ECO:0000256" key="4">
    <source>
        <dbReference type="ARBA" id="ARBA00023136"/>
    </source>
</evidence>
<name>A0ABX4FDB0_9BORD</name>
<evidence type="ECO:0000313" key="7">
    <source>
        <dbReference type="EMBL" id="OZI80189.1"/>
    </source>
</evidence>
<dbReference type="Pfam" id="PF04335">
    <property type="entry name" value="VirB8"/>
    <property type="match status" value="1"/>
</dbReference>
<evidence type="ECO:0000259" key="6">
    <source>
        <dbReference type="Pfam" id="PF04335"/>
    </source>
</evidence>
<gene>
    <name evidence="7" type="ORF">CAL23_00225</name>
</gene>
<keyword evidence="2 5" id="KW-0812">Transmembrane</keyword>
<dbReference type="CDD" id="cd16424">
    <property type="entry name" value="VirB8"/>
    <property type="match status" value="1"/>
</dbReference>
<comment type="subcellular location">
    <subcellularLocation>
        <location evidence="1">Membrane</location>
        <topology evidence="1">Single-pass membrane protein</topology>
    </subcellularLocation>
</comment>
<keyword evidence="3 5" id="KW-1133">Transmembrane helix</keyword>
<protein>
    <submittedName>
        <fullName evidence="7">Type IV secretion protein E</fullName>
    </submittedName>
</protein>
<dbReference type="Gene3D" id="3.10.450.230">
    <property type="entry name" value="VirB8 protein"/>
    <property type="match status" value="1"/>
</dbReference>
<dbReference type="RefSeq" id="WP_033468339.1">
    <property type="nucleotide sequence ID" value="NZ_NEVV01000001.1"/>
</dbReference>
<accession>A0ABX4FDB0</accession>
<feature type="domain" description="Bacterial virulence protein VirB8" evidence="6">
    <location>
        <begin position="23"/>
        <end position="229"/>
    </location>
</feature>
<evidence type="ECO:0000256" key="1">
    <source>
        <dbReference type="ARBA" id="ARBA00004167"/>
    </source>
</evidence>
<feature type="transmembrane region" description="Helical" evidence="5">
    <location>
        <begin position="39"/>
        <end position="61"/>
    </location>
</feature>
<evidence type="ECO:0000256" key="2">
    <source>
        <dbReference type="ARBA" id="ARBA00022692"/>
    </source>
</evidence>
<dbReference type="InterPro" id="IPR032710">
    <property type="entry name" value="NTF2-like_dom_sf"/>
</dbReference>
<keyword evidence="4 5" id="KW-0472">Membrane</keyword>
<organism evidence="7 8">
    <name type="scientific">Bordetella genomosp. 6</name>
    <dbReference type="NCBI Taxonomy" id="463024"/>
    <lineage>
        <taxon>Bacteria</taxon>
        <taxon>Pseudomonadati</taxon>
        <taxon>Pseudomonadota</taxon>
        <taxon>Betaproteobacteria</taxon>
        <taxon>Burkholderiales</taxon>
        <taxon>Alcaligenaceae</taxon>
        <taxon>Bordetella</taxon>
    </lineage>
</organism>
<proteinExistence type="predicted"/>
<keyword evidence="8" id="KW-1185">Reference proteome</keyword>
<evidence type="ECO:0000256" key="3">
    <source>
        <dbReference type="ARBA" id="ARBA00022989"/>
    </source>
</evidence>
<sequence>MPDPRTLTPGDAHDSPHAEAVVDWEASRLYRLAQSERRAWTVAWAALAVAVLALIAIATMLPLKTTIPYLIEVEKSSGAASVVTQFEPASLTPDTLMNQYWLTRYVSARERYDWHTIQHDYDYVRLLSAPAVRRDYEAGYEAPDAPDRKYGAGTTLAVKILSAIDHGKGVGTVRFVRTRRDTGGQGPAESSIWVATVAFAYDQPRALTQAQRWLNPLGFTVTSYRVDAEAGQP</sequence>
<dbReference type="Proteomes" id="UP000216524">
    <property type="component" value="Unassembled WGS sequence"/>
</dbReference>
<dbReference type="SUPFAM" id="SSF54427">
    <property type="entry name" value="NTF2-like"/>
    <property type="match status" value="1"/>
</dbReference>
<reference evidence="7 8" key="1">
    <citation type="submission" date="2017-05" db="EMBL/GenBank/DDBJ databases">
        <title>Complete and WGS of Bordetella genogroups.</title>
        <authorList>
            <person name="Spilker T."/>
            <person name="Lipuma J."/>
        </authorList>
    </citation>
    <scope>NUCLEOTIDE SEQUENCE [LARGE SCALE GENOMIC DNA]</scope>
    <source>
        <strain evidence="7 8">AU3139</strain>
    </source>
</reference>
<dbReference type="EMBL" id="NEVV01000001">
    <property type="protein sequence ID" value="OZI80189.1"/>
    <property type="molecule type" value="Genomic_DNA"/>
</dbReference>
<comment type="caution">
    <text evidence="7">The sequence shown here is derived from an EMBL/GenBank/DDBJ whole genome shotgun (WGS) entry which is preliminary data.</text>
</comment>
<evidence type="ECO:0000313" key="8">
    <source>
        <dbReference type="Proteomes" id="UP000216524"/>
    </source>
</evidence>
<dbReference type="PIRSF" id="PIRSF003299">
    <property type="entry name" value="VirB8_PtlE"/>
    <property type="match status" value="1"/>
</dbReference>
<dbReference type="InterPro" id="IPR007430">
    <property type="entry name" value="VirB8"/>
</dbReference>
<evidence type="ECO:0000256" key="5">
    <source>
        <dbReference type="SAM" id="Phobius"/>
    </source>
</evidence>
<dbReference type="InterPro" id="IPR026264">
    <property type="entry name" value="VirB8/PtlE"/>
</dbReference>